<dbReference type="Pfam" id="PF01588">
    <property type="entry name" value="tRNA_bind"/>
    <property type="match status" value="1"/>
</dbReference>
<evidence type="ECO:0000259" key="5">
    <source>
        <dbReference type="PROSITE" id="PS50886"/>
    </source>
</evidence>
<dbReference type="OMA" id="ECKSKFW"/>
<feature type="region of interest" description="Disordered" evidence="4">
    <location>
        <begin position="68"/>
        <end position="111"/>
    </location>
</feature>
<dbReference type="CDD" id="cd02799">
    <property type="entry name" value="tRNA_bind_EMAP-II_like"/>
    <property type="match status" value="1"/>
</dbReference>
<evidence type="ECO:0000256" key="1">
    <source>
        <dbReference type="ARBA" id="ARBA00022555"/>
    </source>
</evidence>
<dbReference type="InParanoid" id="D8LFE5"/>
<dbReference type="InterPro" id="IPR051270">
    <property type="entry name" value="Tyrosine-tRNA_ligase_regulator"/>
</dbReference>
<dbReference type="AlphaFoldDB" id="D8LFE5"/>
<dbReference type="PANTHER" id="PTHR11586">
    <property type="entry name" value="TRNA-AMINOACYLATION COFACTOR ARC1 FAMILY MEMBER"/>
    <property type="match status" value="1"/>
</dbReference>
<dbReference type="InterPro" id="IPR012340">
    <property type="entry name" value="NA-bd_OB-fold"/>
</dbReference>
<dbReference type="eggNOG" id="KOG2241">
    <property type="taxonomic scope" value="Eukaryota"/>
</dbReference>
<protein>
    <recommendedName>
        <fullName evidence="5">tRNA-binding domain-containing protein</fullName>
    </recommendedName>
</protein>
<dbReference type="SUPFAM" id="SSF50249">
    <property type="entry name" value="Nucleic acid-binding proteins"/>
    <property type="match status" value="1"/>
</dbReference>
<feature type="compositionally biased region" description="Basic and acidic residues" evidence="4">
    <location>
        <begin position="75"/>
        <end position="86"/>
    </location>
</feature>
<evidence type="ECO:0000256" key="3">
    <source>
        <dbReference type="PROSITE-ProRule" id="PRU00209"/>
    </source>
</evidence>
<sequence length="280" mass="28955">MSARSKLDACIKGLEDSLGVPAALKDSIGGVPSTTAPATALQLVDSTIATLEASLGLPPGAVLTPVDAKGIAGGDTKRPTKGKEGVNKGGRKKAGKAAASNVGVSSADQPDGTKVDLRVGQITRVWTHETADKLYCEEIDVGEGAPRNIASGLVPHYSLEEMKGRKVIVMCNLKPRNLKGFKSQGMVVCAVGALGDGKEHVELVVPPEGSAVGERLSFEGLAGGPFEPVSAAQMEKKKVLDKILPELTTDVEGTVRWRDHALVSSCGACTAPTVRDGAVR</sequence>
<gene>
    <name evidence="6" type="ORF">Esi_0148_0051</name>
</gene>
<dbReference type="GO" id="GO:0000049">
    <property type="term" value="F:tRNA binding"/>
    <property type="evidence" value="ECO:0007669"/>
    <property type="project" value="UniProtKB-UniRule"/>
</dbReference>
<organism evidence="6 7">
    <name type="scientific">Ectocarpus siliculosus</name>
    <name type="common">Brown alga</name>
    <name type="synonym">Conferva siliculosa</name>
    <dbReference type="NCBI Taxonomy" id="2880"/>
    <lineage>
        <taxon>Eukaryota</taxon>
        <taxon>Sar</taxon>
        <taxon>Stramenopiles</taxon>
        <taxon>Ochrophyta</taxon>
        <taxon>PX clade</taxon>
        <taxon>Phaeophyceae</taxon>
        <taxon>Ectocarpales</taxon>
        <taxon>Ectocarpaceae</taxon>
        <taxon>Ectocarpus</taxon>
    </lineage>
</organism>
<name>D8LFE5_ECTSI</name>
<accession>D8LFE5</accession>
<dbReference type="InterPro" id="IPR002547">
    <property type="entry name" value="tRNA-bd_dom"/>
</dbReference>
<dbReference type="STRING" id="2880.D8LFE5"/>
<keyword evidence="2 3" id="KW-0694">RNA-binding</keyword>
<keyword evidence="1 3" id="KW-0820">tRNA-binding</keyword>
<evidence type="ECO:0000256" key="2">
    <source>
        <dbReference type="ARBA" id="ARBA00022884"/>
    </source>
</evidence>
<dbReference type="EMBL" id="FN648054">
    <property type="protein sequence ID" value="CBN75605.1"/>
    <property type="molecule type" value="Genomic_DNA"/>
</dbReference>
<keyword evidence="7" id="KW-1185">Reference proteome</keyword>
<feature type="domain" description="TRNA-binding" evidence="5">
    <location>
        <begin position="111"/>
        <end position="217"/>
    </location>
</feature>
<dbReference type="PANTHER" id="PTHR11586:SF33">
    <property type="entry name" value="AMINOACYL TRNA SYNTHASE COMPLEX-INTERACTING MULTIFUNCTIONAL PROTEIN 1"/>
    <property type="match status" value="1"/>
</dbReference>
<proteinExistence type="predicted"/>
<dbReference type="Gene3D" id="2.40.50.140">
    <property type="entry name" value="Nucleic acid-binding proteins"/>
    <property type="match status" value="1"/>
</dbReference>
<dbReference type="OrthoDB" id="19141at2759"/>
<dbReference type="EMBL" id="FN649743">
    <property type="protein sequence ID" value="CBN75605.1"/>
    <property type="molecule type" value="Genomic_DNA"/>
</dbReference>
<dbReference type="FunFam" id="2.40.50.140:FF:000225">
    <property type="entry name" value="tyrosine--tRNA ligase, cytoplasmic"/>
    <property type="match status" value="1"/>
</dbReference>
<evidence type="ECO:0000256" key="4">
    <source>
        <dbReference type="SAM" id="MobiDB-lite"/>
    </source>
</evidence>
<dbReference type="Proteomes" id="UP000002630">
    <property type="component" value="Linkage Group LG18"/>
</dbReference>
<dbReference type="PROSITE" id="PS50886">
    <property type="entry name" value="TRBD"/>
    <property type="match status" value="1"/>
</dbReference>
<reference evidence="6 7" key="1">
    <citation type="journal article" date="2010" name="Nature">
        <title>The Ectocarpus genome and the independent evolution of multicellularity in brown algae.</title>
        <authorList>
            <person name="Cock J.M."/>
            <person name="Sterck L."/>
            <person name="Rouze P."/>
            <person name="Scornet D."/>
            <person name="Allen A.E."/>
            <person name="Amoutzias G."/>
            <person name="Anthouard V."/>
            <person name="Artiguenave F."/>
            <person name="Aury J.M."/>
            <person name="Badger J.H."/>
            <person name="Beszteri B."/>
            <person name="Billiau K."/>
            <person name="Bonnet E."/>
            <person name="Bothwell J.H."/>
            <person name="Bowler C."/>
            <person name="Boyen C."/>
            <person name="Brownlee C."/>
            <person name="Carrano C.J."/>
            <person name="Charrier B."/>
            <person name="Cho G.Y."/>
            <person name="Coelho S.M."/>
            <person name="Collen J."/>
            <person name="Corre E."/>
            <person name="Da Silva C."/>
            <person name="Delage L."/>
            <person name="Delaroque N."/>
            <person name="Dittami S.M."/>
            <person name="Doulbeau S."/>
            <person name="Elias M."/>
            <person name="Farnham G."/>
            <person name="Gachon C.M."/>
            <person name="Gschloessl B."/>
            <person name="Heesch S."/>
            <person name="Jabbari K."/>
            <person name="Jubin C."/>
            <person name="Kawai H."/>
            <person name="Kimura K."/>
            <person name="Kloareg B."/>
            <person name="Kupper F.C."/>
            <person name="Lang D."/>
            <person name="Le Bail A."/>
            <person name="Leblanc C."/>
            <person name="Lerouge P."/>
            <person name="Lohr M."/>
            <person name="Lopez P.J."/>
            <person name="Martens C."/>
            <person name="Maumus F."/>
            <person name="Michel G."/>
            <person name="Miranda-Saavedra D."/>
            <person name="Morales J."/>
            <person name="Moreau H."/>
            <person name="Motomura T."/>
            <person name="Nagasato C."/>
            <person name="Napoli C.A."/>
            <person name="Nelson D.R."/>
            <person name="Nyvall-Collen P."/>
            <person name="Peters A.F."/>
            <person name="Pommier C."/>
            <person name="Potin P."/>
            <person name="Poulain J."/>
            <person name="Quesneville H."/>
            <person name="Read B."/>
            <person name="Rensing S.A."/>
            <person name="Ritter A."/>
            <person name="Rousvoal S."/>
            <person name="Samanta M."/>
            <person name="Samson G."/>
            <person name="Schroeder D.C."/>
            <person name="Segurens B."/>
            <person name="Strittmatter M."/>
            <person name="Tonon T."/>
            <person name="Tregear J.W."/>
            <person name="Valentin K."/>
            <person name="von Dassow P."/>
            <person name="Yamagishi T."/>
            <person name="Van de Peer Y."/>
            <person name="Wincker P."/>
        </authorList>
    </citation>
    <scope>NUCLEOTIDE SEQUENCE [LARGE SCALE GENOMIC DNA]</scope>
    <source>
        <strain evidence="7">Ec32 / CCAP1310/4</strain>
    </source>
</reference>
<evidence type="ECO:0000313" key="6">
    <source>
        <dbReference type="EMBL" id="CBN75605.1"/>
    </source>
</evidence>
<evidence type="ECO:0000313" key="7">
    <source>
        <dbReference type="Proteomes" id="UP000002630"/>
    </source>
</evidence>